<dbReference type="InterPro" id="IPR017441">
    <property type="entry name" value="Protein_kinase_ATP_BS"/>
</dbReference>
<comment type="catalytic activity">
    <reaction evidence="8">
        <text>L-threonyl-[protein] + ATP = O-phospho-L-threonyl-[protein] + ADP + H(+)</text>
        <dbReference type="Rhea" id="RHEA:46608"/>
        <dbReference type="Rhea" id="RHEA-COMP:11060"/>
        <dbReference type="Rhea" id="RHEA-COMP:11605"/>
        <dbReference type="ChEBI" id="CHEBI:15378"/>
        <dbReference type="ChEBI" id="CHEBI:30013"/>
        <dbReference type="ChEBI" id="CHEBI:30616"/>
        <dbReference type="ChEBI" id="CHEBI:61977"/>
        <dbReference type="ChEBI" id="CHEBI:456216"/>
        <dbReference type="EC" id="2.7.11.1"/>
    </reaction>
</comment>
<keyword evidence="13" id="KW-1185">Reference proteome</keyword>
<dbReference type="InterPro" id="IPR050629">
    <property type="entry name" value="STE20/SPS1-PAK"/>
</dbReference>
<dbReference type="SUPFAM" id="SSF56112">
    <property type="entry name" value="Protein kinase-like (PK-like)"/>
    <property type="match status" value="1"/>
</dbReference>
<keyword evidence="5 10" id="KW-0547">Nucleotide-binding</keyword>
<sequence length="481" mass="55624">MIRSYLSENQFDVYEEIGQGGFGVVYRGLDKVTKKQVAIKQINLEATDNFEDLQKEIRILSQCHLKQITDYIGSFIKGYKLWIIMEYLDVGSCLDLLAPGPFKEKYIAIILKEVLIALSYLHENGRIHRDIKAANILLHSNGDVKVADFGVSTQLSNNLSRRNTFVGSPYWMSPEVILEDEYNFKADIWSLGITAIEMAQGKPPLSHIPAMKVLFQIPENDPPSLHSSEFSLDFKNFVQQCLQKNPNRRLSAKRLLQHPFLYKAGKCSILDDLIKKRQTWEVLNKDKLHKQKRFYEPTIIENNDKENTIIFDFDDSNNLNLHHTIHKSPLSANNSFSHTKKNESTIYQSNSRSKFSSNFSTVKAEESRQSMNSIKPFFSSLQETGDDNDCIKSEFESVFKESLNKLLESTTVSIKDEKNLERVKDLMNNLDEAVLLRFSNIFSNNVIYNSELPKLNMKKRTRDLSEQEWRPKFKTRIQNIQ</sequence>
<dbReference type="GO" id="GO:0004674">
    <property type="term" value="F:protein serine/threonine kinase activity"/>
    <property type="evidence" value="ECO:0007669"/>
    <property type="project" value="UniProtKB-KW"/>
</dbReference>
<feature type="domain" description="Protein kinase" evidence="11">
    <location>
        <begin position="11"/>
        <end position="261"/>
    </location>
</feature>
<dbReference type="CDD" id="cd06609">
    <property type="entry name" value="STKc_MST3_like"/>
    <property type="match status" value="1"/>
</dbReference>
<dbReference type="GO" id="GO:0005524">
    <property type="term" value="F:ATP binding"/>
    <property type="evidence" value="ECO:0007669"/>
    <property type="project" value="UniProtKB-UniRule"/>
</dbReference>
<dbReference type="PANTHER" id="PTHR48012">
    <property type="entry name" value="STERILE20-LIKE KINASE, ISOFORM B-RELATED"/>
    <property type="match status" value="1"/>
</dbReference>
<gene>
    <name evidence="12" type="ORF">WICMUC_005369</name>
</gene>
<reference evidence="12" key="1">
    <citation type="journal article" date="2021" name="Open Biol.">
        <title>Shared evolutionary footprints suggest mitochondrial oxidative damage underlies multiple complex I losses in fungi.</title>
        <authorList>
            <person name="Schikora-Tamarit M.A."/>
            <person name="Marcet-Houben M."/>
            <person name="Nosek J."/>
            <person name="Gabaldon T."/>
        </authorList>
    </citation>
    <scope>NUCLEOTIDE SEQUENCE</scope>
    <source>
        <strain evidence="12">CBS6341</strain>
    </source>
</reference>
<comment type="catalytic activity">
    <reaction evidence="9">
        <text>L-seryl-[protein] + ATP = O-phospho-L-seryl-[protein] + ADP + H(+)</text>
        <dbReference type="Rhea" id="RHEA:17989"/>
        <dbReference type="Rhea" id="RHEA-COMP:9863"/>
        <dbReference type="Rhea" id="RHEA-COMP:11604"/>
        <dbReference type="ChEBI" id="CHEBI:15378"/>
        <dbReference type="ChEBI" id="CHEBI:29999"/>
        <dbReference type="ChEBI" id="CHEBI:30616"/>
        <dbReference type="ChEBI" id="CHEBI:83421"/>
        <dbReference type="ChEBI" id="CHEBI:456216"/>
        <dbReference type="EC" id="2.7.11.1"/>
    </reaction>
</comment>
<evidence type="ECO:0000313" key="12">
    <source>
        <dbReference type="EMBL" id="KAH3667022.1"/>
    </source>
</evidence>
<dbReference type="GO" id="GO:0005737">
    <property type="term" value="C:cytoplasm"/>
    <property type="evidence" value="ECO:0007669"/>
    <property type="project" value="TreeGrafter"/>
</dbReference>
<comment type="caution">
    <text evidence="12">The sequence shown here is derived from an EMBL/GenBank/DDBJ whole genome shotgun (WGS) entry which is preliminary data.</text>
</comment>
<dbReference type="FunFam" id="1.10.510.10:FF:000499">
    <property type="entry name" value="Serine/threonine-protein kinase KIC1"/>
    <property type="match status" value="1"/>
</dbReference>
<keyword evidence="4" id="KW-0808">Transferase</keyword>
<evidence type="ECO:0000256" key="8">
    <source>
        <dbReference type="ARBA" id="ARBA00047899"/>
    </source>
</evidence>
<evidence type="ECO:0000256" key="7">
    <source>
        <dbReference type="ARBA" id="ARBA00022840"/>
    </source>
</evidence>
<dbReference type="EC" id="2.7.11.1" evidence="2"/>
<dbReference type="SMART" id="SM00220">
    <property type="entry name" value="S_TKc"/>
    <property type="match status" value="1"/>
</dbReference>
<keyword evidence="6" id="KW-0418">Kinase</keyword>
<evidence type="ECO:0000313" key="13">
    <source>
        <dbReference type="Proteomes" id="UP000769528"/>
    </source>
</evidence>
<dbReference type="AlphaFoldDB" id="A0A9P8P7Z7"/>
<dbReference type="PROSITE" id="PS00107">
    <property type="entry name" value="PROTEIN_KINASE_ATP"/>
    <property type="match status" value="1"/>
</dbReference>
<dbReference type="OrthoDB" id="248923at2759"/>
<dbReference type="InterPro" id="IPR000719">
    <property type="entry name" value="Prot_kinase_dom"/>
</dbReference>
<proteinExistence type="inferred from homology"/>
<dbReference type="PROSITE" id="PS50011">
    <property type="entry name" value="PROTEIN_KINASE_DOM"/>
    <property type="match status" value="1"/>
</dbReference>
<evidence type="ECO:0000256" key="3">
    <source>
        <dbReference type="ARBA" id="ARBA00022527"/>
    </source>
</evidence>
<evidence type="ECO:0000256" key="10">
    <source>
        <dbReference type="PROSITE-ProRule" id="PRU10141"/>
    </source>
</evidence>
<evidence type="ECO:0000256" key="2">
    <source>
        <dbReference type="ARBA" id="ARBA00012513"/>
    </source>
</evidence>
<keyword evidence="3" id="KW-0723">Serine/threonine-protein kinase</keyword>
<dbReference type="EMBL" id="JAEUBF010001392">
    <property type="protein sequence ID" value="KAH3667022.1"/>
    <property type="molecule type" value="Genomic_DNA"/>
</dbReference>
<dbReference type="Pfam" id="PF00069">
    <property type="entry name" value="Pkinase"/>
    <property type="match status" value="1"/>
</dbReference>
<feature type="binding site" evidence="10">
    <location>
        <position position="40"/>
    </location>
    <ligand>
        <name>ATP</name>
        <dbReference type="ChEBI" id="CHEBI:30616"/>
    </ligand>
</feature>
<dbReference type="Proteomes" id="UP000769528">
    <property type="component" value="Unassembled WGS sequence"/>
</dbReference>
<comment type="similarity">
    <text evidence="1">Belongs to the protein kinase superfamily. STE Ser/Thr protein kinase family. STE20 subfamily.</text>
</comment>
<dbReference type="Gene3D" id="1.10.510.10">
    <property type="entry name" value="Transferase(Phosphotransferase) domain 1"/>
    <property type="match status" value="1"/>
</dbReference>
<evidence type="ECO:0000256" key="9">
    <source>
        <dbReference type="ARBA" id="ARBA00048679"/>
    </source>
</evidence>
<dbReference type="InterPro" id="IPR011009">
    <property type="entry name" value="Kinase-like_dom_sf"/>
</dbReference>
<accession>A0A9P8P7Z7</accession>
<protein>
    <recommendedName>
        <fullName evidence="2">non-specific serine/threonine protein kinase</fullName>
        <ecNumber evidence="2">2.7.11.1</ecNumber>
    </recommendedName>
</protein>
<evidence type="ECO:0000256" key="5">
    <source>
        <dbReference type="ARBA" id="ARBA00022741"/>
    </source>
</evidence>
<reference evidence="12" key="2">
    <citation type="submission" date="2021-01" db="EMBL/GenBank/DDBJ databases">
        <authorList>
            <person name="Schikora-Tamarit M.A."/>
        </authorList>
    </citation>
    <scope>NUCLEOTIDE SEQUENCE</scope>
    <source>
        <strain evidence="12">CBS6341</strain>
    </source>
</reference>
<evidence type="ECO:0000259" key="11">
    <source>
        <dbReference type="PROSITE" id="PS50011"/>
    </source>
</evidence>
<keyword evidence="7 10" id="KW-0067">ATP-binding</keyword>
<evidence type="ECO:0000256" key="6">
    <source>
        <dbReference type="ARBA" id="ARBA00022777"/>
    </source>
</evidence>
<organism evidence="12 13">
    <name type="scientific">Wickerhamomyces mucosus</name>
    <dbReference type="NCBI Taxonomy" id="1378264"/>
    <lineage>
        <taxon>Eukaryota</taxon>
        <taxon>Fungi</taxon>
        <taxon>Dikarya</taxon>
        <taxon>Ascomycota</taxon>
        <taxon>Saccharomycotina</taxon>
        <taxon>Saccharomycetes</taxon>
        <taxon>Phaffomycetales</taxon>
        <taxon>Wickerhamomycetaceae</taxon>
        <taxon>Wickerhamomyces</taxon>
    </lineage>
</organism>
<dbReference type="PANTHER" id="PTHR48012:SF10">
    <property type="entry name" value="FI20177P1"/>
    <property type="match status" value="1"/>
</dbReference>
<evidence type="ECO:0000256" key="1">
    <source>
        <dbReference type="ARBA" id="ARBA00008874"/>
    </source>
</evidence>
<evidence type="ECO:0000256" key="4">
    <source>
        <dbReference type="ARBA" id="ARBA00022679"/>
    </source>
</evidence>
<name>A0A9P8P7Z7_9ASCO</name>